<keyword evidence="2" id="KW-0472">Membrane</keyword>
<evidence type="ECO:0000256" key="2">
    <source>
        <dbReference type="SAM" id="Phobius"/>
    </source>
</evidence>
<keyword evidence="2" id="KW-1133">Transmembrane helix</keyword>
<evidence type="ECO:0000313" key="3">
    <source>
        <dbReference type="EMBL" id="BDZ43727.1"/>
    </source>
</evidence>
<dbReference type="EMBL" id="AP027729">
    <property type="protein sequence ID" value="BDZ43727.1"/>
    <property type="molecule type" value="Genomic_DNA"/>
</dbReference>
<protein>
    <recommendedName>
        <fullName evidence="5">Lipase (Class 3)</fullName>
    </recommendedName>
</protein>
<dbReference type="RefSeq" id="WP_286217888.1">
    <property type="nucleotide sequence ID" value="NZ_AP027729.1"/>
</dbReference>
<feature type="transmembrane region" description="Helical" evidence="2">
    <location>
        <begin position="104"/>
        <end position="131"/>
    </location>
</feature>
<feature type="transmembrane region" description="Helical" evidence="2">
    <location>
        <begin position="151"/>
        <end position="175"/>
    </location>
</feature>
<organism evidence="3 4">
    <name type="scientific">Paraoerskovia sediminicola</name>
    <dbReference type="NCBI Taxonomy" id="1138587"/>
    <lineage>
        <taxon>Bacteria</taxon>
        <taxon>Bacillati</taxon>
        <taxon>Actinomycetota</taxon>
        <taxon>Actinomycetes</taxon>
        <taxon>Micrococcales</taxon>
        <taxon>Cellulomonadaceae</taxon>
        <taxon>Paraoerskovia</taxon>
    </lineage>
</organism>
<proteinExistence type="predicted"/>
<name>A0ABN6XJ34_9CELL</name>
<feature type="transmembrane region" description="Helical" evidence="2">
    <location>
        <begin position="378"/>
        <end position="398"/>
    </location>
</feature>
<feature type="transmembrane region" description="Helical" evidence="2">
    <location>
        <begin position="410"/>
        <end position="430"/>
    </location>
</feature>
<feature type="transmembrane region" description="Helical" evidence="2">
    <location>
        <begin position="711"/>
        <end position="734"/>
    </location>
</feature>
<gene>
    <name evidence="3" type="ORF">GCM10025865_30260</name>
</gene>
<evidence type="ECO:0008006" key="5">
    <source>
        <dbReference type="Google" id="ProtNLM"/>
    </source>
</evidence>
<evidence type="ECO:0000256" key="1">
    <source>
        <dbReference type="SAM" id="MobiDB-lite"/>
    </source>
</evidence>
<feature type="transmembrane region" description="Helical" evidence="2">
    <location>
        <begin position="672"/>
        <end position="691"/>
    </location>
</feature>
<keyword evidence="4" id="KW-1185">Reference proteome</keyword>
<feature type="transmembrane region" description="Helical" evidence="2">
    <location>
        <begin position="211"/>
        <end position="228"/>
    </location>
</feature>
<keyword evidence="2" id="KW-0812">Transmembrane</keyword>
<feature type="transmembrane region" description="Helical" evidence="2">
    <location>
        <begin position="604"/>
        <end position="628"/>
    </location>
</feature>
<feature type="transmembrane region" description="Helical" evidence="2">
    <location>
        <begin position="464"/>
        <end position="485"/>
    </location>
</feature>
<accession>A0ABN6XJ34</accession>
<feature type="region of interest" description="Disordered" evidence="1">
    <location>
        <begin position="238"/>
        <end position="260"/>
    </location>
</feature>
<dbReference type="Proteomes" id="UP001321475">
    <property type="component" value="Chromosome"/>
</dbReference>
<feature type="transmembrane region" description="Helical" evidence="2">
    <location>
        <begin position="497"/>
        <end position="525"/>
    </location>
</feature>
<reference evidence="4" key="1">
    <citation type="journal article" date="2019" name="Int. J. Syst. Evol. Microbiol.">
        <title>The Global Catalogue of Microorganisms (GCM) 10K type strain sequencing project: providing services to taxonomists for standard genome sequencing and annotation.</title>
        <authorList>
            <consortium name="The Broad Institute Genomics Platform"/>
            <consortium name="The Broad Institute Genome Sequencing Center for Infectious Disease"/>
            <person name="Wu L."/>
            <person name="Ma J."/>
        </authorList>
    </citation>
    <scope>NUCLEOTIDE SEQUENCE [LARGE SCALE GENOMIC DNA]</scope>
    <source>
        <strain evidence="4">NBRC 108565</strain>
    </source>
</reference>
<sequence length="968" mass="100965">MEHPAAPTTLELRIHGVSNTPPAAMLGLPREEIERSSIDRFGNSGDDGASFWSPTAKARARDTVPTADYGPDAAPSAIPADVHREAYSWGALARLSVLPGGRAMGVAALAAIRSLWILVVPLGLANAAYWAREITGGRLDSAHGGRAQASVVRLFAFVLTLFLVATTLTLALDVVGRQCFDRVSETAVRTCAALPTWMSAAAFWTNGQRTAVLMLVPLVLVLALWLLAHTNRTRYESRMSSTKATARDGAPGESAATADTTDPSFPLLSVPGFWSHDVLTVTTTRLHVTGGFALVGMLTAWSVAARPAEACGSLRTIFTCDLAGLDLPLVVAAGSGGLLLAAVLVRIFIDAGGSADVPLKVRPASVGGTRYDGARSRAWGLGLLVASFALVAAVGWRVLIVPDGPDQRLVGLVVAPTALVMAMVGLVVAAARWRTHIGVGSWIVFALGYGAFGLAVGLPHDVGWRPLALAVGVVALSGYVAPTFATRSTRHLGWRGAGSAVFMALAAGLALLLSSAVVVGGVAVLNAPEAEKRYVVVEPGADGGVVGTDADAAGDGDGAAVDRDVAGDGTGDTEVAAVDVVHDTLRSTTEAPDLVRAPRPYSEFGVVSVVGLGLALVVVLAVALVMLVHRGTDLPRAGAGCAGRPPPEVGDLERERVAAARRLAAAAHRAEPVVGAVAVVFVLALLAVPLLDATSAVPGATSSEPYGWDVHAFAPATLLVLGSLTVALVGSAAVSGGATAARPLGLFWDLVAFLPRSAHPFGPPCYSERAVPELAARVDAWLGVRPDGTRDPDRARNRVVLSAHSLGGVLAVAAVLGRERPPQDAERVSLLTFGTQLRALFGRFFPELLGPDVLGTTSIESARFWSADPWRYTTERVPLRPHPRSVLGRLADPAGGRPYRWIGLWRRTDYLGFPVASDGCTDVDRPAEEVLEQSYLFAVQTHSDYPATRAYRAALHDVLDARAGSARS</sequence>
<evidence type="ECO:0000313" key="4">
    <source>
        <dbReference type="Proteomes" id="UP001321475"/>
    </source>
</evidence>
<feature type="transmembrane region" description="Helical" evidence="2">
    <location>
        <begin position="437"/>
        <end position="458"/>
    </location>
</feature>